<protein>
    <submittedName>
        <fullName evidence="2">Uncharacterized protein</fullName>
    </submittedName>
</protein>
<accession>A0ABP0HEE5</accession>
<dbReference type="EMBL" id="CAXAMM010000714">
    <property type="protein sequence ID" value="CAK8988601.1"/>
    <property type="molecule type" value="Genomic_DNA"/>
</dbReference>
<evidence type="ECO:0000313" key="4">
    <source>
        <dbReference type="Proteomes" id="UP001642464"/>
    </source>
</evidence>
<evidence type="ECO:0000313" key="2">
    <source>
        <dbReference type="EMBL" id="CAK8988601.1"/>
    </source>
</evidence>
<feature type="region of interest" description="Disordered" evidence="1">
    <location>
        <begin position="71"/>
        <end position="109"/>
    </location>
</feature>
<name>A0ABP0HEE5_9DINO</name>
<keyword evidence="4" id="KW-1185">Reference proteome</keyword>
<organism evidence="2 4">
    <name type="scientific">Durusdinium trenchii</name>
    <dbReference type="NCBI Taxonomy" id="1381693"/>
    <lineage>
        <taxon>Eukaryota</taxon>
        <taxon>Sar</taxon>
        <taxon>Alveolata</taxon>
        <taxon>Dinophyceae</taxon>
        <taxon>Suessiales</taxon>
        <taxon>Symbiodiniaceae</taxon>
        <taxon>Durusdinium</taxon>
    </lineage>
</organism>
<proteinExistence type="predicted"/>
<feature type="compositionally biased region" description="Basic and acidic residues" evidence="1">
    <location>
        <begin position="77"/>
        <end position="92"/>
    </location>
</feature>
<dbReference type="Proteomes" id="UP001642464">
    <property type="component" value="Unassembled WGS sequence"/>
</dbReference>
<evidence type="ECO:0000313" key="3">
    <source>
        <dbReference type="EMBL" id="CAK9108742.1"/>
    </source>
</evidence>
<sequence length="328" mass="37187">MSFPLVEMQVQKFHTSSLEQRTEGRWVTKHFLVTSEHWTRKMADAAFDWASSRGLVRVNSMHGEQEARLVLGQSFSMKDEQGTTTTERDKLSKSSSNQAKEPSPENAAKLASENIKGAKTSGGGFYEDDDADLADELLTGFEQGAESAARIVRLATVANNRLKKHGTLEAEDLQEDQYKDQVEVLQWSCAAVNRFWRCAYGNGLWLSRRDAENIVLDGWAFTDGYATLASLCSRQGWRGFNLRPKLHMFCHLVLDVQHMLESNRDCQFIENPAVHATWTDEDFIGRVSRISRRTSVLTAPLNTILRSLGLYRREWASEFHASYLHPPP</sequence>
<evidence type="ECO:0000256" key="1">
    <source>
        <dbReference type="SAM" id="MobiDB-lite"/>
    </source>
</evidence>
<comment type="caution">
    <text evidence="2">The sequence shown here is derived from an EMBL/GenBank/DDBJ whole genome shotgun (WGS) entry which is preliminary data.</text>
</comment>
<gene>
    <name evidence="2" type="ORF">SCF082_LOCUS1463</name>
    <name evidence="3" type="ORF">SCF082_LOCUS50571</name>
</gene>
<reference evidence="2 4" key="1">
    <citation type="submission" date="2024-02" db="EMBL/GenBank/DDBJ databases">
        <authorList>
            <person name="Chen Y."/>
            <person name="Shah S."/>
            <person name="Dougan E. K."/>
            <person name="Thang M."/>
            <person name="Chan C."/>
        </authorList>
    </citation>
    <scope>NUCLEOTIDE SEQUENCE [LARGE SCALE GENOMIC DNA]</scope>
</reference>
<dbReference type="EMBL" id="CAXAMM010043141">
    <property type="protein sequence ID" value="CAK9108742.1"/>
    <property type="molecule type" value="Genomic_DNA"/>
</dbReference>